<dbReference type="GO" id="GO:0030975">
    <property type="term" value="F:thiamine binding"/>
    <property type="evidence" value="ECO:0007669"/>
    <property type="project" value="InterPro"/>
</dbReference>
<dbReference type="OrthoDB" id="9769319at2"/>
<dbReference type="Proteomes" id="UP000236379">
    <property type="component" value="Unassembled WGS sequence"/>
</dbReference>
<sequence>MRRTVLLGLLLTGAAHAQTTLTVATHDSFSLDRKLVAQFEAAHGAKVRFVKGGDAGELLNRLILTRRAPIADVVYGLDNALLARAKAADLLSPYRPANGSRVPAAQRLDDTGLLTTVDYGDVALNYDRAYFQKAGLALPRSLDDLKSPQYAKLTVVASPATSSPGLAFLLATVNHFGEAGAWAWWEAARTNGMKVTRGWSDAYYKDFSRNGGKYPIVLSYASSPAAEVFYADGYDPAKLPAQAPTANLFLPGSTWRQLEGVGVLKGTKQPELARRFVDFMLSPAVQADIPTRMWVYPAVSGVKLDPVFRFAQQPPADTVKASVPTNPQRLVDAWVTQVLRAR</sequence>
<comment type="caution">
    <text evidence="3">The sequence shown here is derived from an EMBL/GenBank/DDBJ whole genome shotgun (WGS) entry which is preliminary data.</text>
</comment>
<dbReference type="CDD" id="cd13545">
    <property type="entry name" value="PBP2_TbpA"/>
    <property type="match status" value="1"/>
</dbReference>
<evidence type="ECO:0000256" key="2">
    <source>
        <dbReference type="SAM" id="SignalP"/>
    </source>
</evidence>
<reference evidence="3 4" key="1">
    <citation type="submission" date="2018-01" db="EMBL/GenBank/DDBJ databases">
        <title>Deinococcus koreensis sp. nov., a radiation-resistant bacterium isolated from river water.</title>
        <authorList>
            <person name="Choi A."/>
        </authorList>
    </citation>
    <scope>NUCLEOTIDE SEQUENCE [LARGE SCALE GENOMIC DNA]</scope>
    <source>
        <strain evidence="3 4">SJW1-2</strain>
    </source>
</reference>
<feature type="signal peptide" evidence="2">
    <location>
        <begin position="1"/>
        <end position="17"/>
    </location>
</feature>
<dbReference type="Pfam" id="PF13343">
    <property type="entry name" value="SBP_bac_6"/>
    <property type="match status" value="1"/>
</dbReference>
<keyword evidence="4" id="KW-1185">Reference proteome</keyword>
<protein>
    <submittedName>
        <fullName evidence="3">Thiamine ABC transporter substrate-binding protein</fullName>
    </submittedName>
</protein>
<dbReference type="InterPro" id="IPR005948">
    <property type="entry name" value="ThiB-like"/>
</dbReference>
<dbReference type="GO" id="GO:0030976">
    <property type="term" value="F:thiamine pyrophosphate binding"/>
    <property type="evidence" value="ECO:0007669"/>
    <property type="project" value="TreeGrafter"/>
</dbReference>
<dbReference type="GO" id="GO:0030288">
    <property type="term" value="C:outer membrane-bounded periplasmic space"/>
    <property type="evidence" value="ECO:0007669"/>
    <property type="project" value="TreeGrafter"/>
</dbReference>
<evidence type="ECO:0000313" key="3">
    <source>
        <dbReference type="EMBL" id="PNY81978.1"/>
    </source>
</evidence>
<organism evidence="3 4">
    <name type="scientific">Deinococcus koreensis</name>
    <dbReference type="NCBI Taxonomy" id="2054903"/>
    <lineage>
        <taxon>Bacteria</taxon>
        <taxon>Thermotogati</taxon>
        <taxon>Deinococcota</taxon>
        <taxon>Deinococci</taxon>
        <taxon>Deinococcales</taxon>
        <taxon>Deinococcaceae</taxon>
        <taxon>Deinococcus</taxon>
    </lineage>
</organism>
<dbReference type="GO" id="GO:0015888">
    <property type="term" value="P:thiamine transport"/>
    <property type="evidence" value="ECO:0007669"/>
    <property type="project" value="InterPro"/>
</dbReference>
<dbReference type="PANTHER" id="PTHR30006">
    <property type="entry name" value="THIAMINE-BINDING PERIPLASMIC PROTEIN-RELATED"/>
    <property type="match status" value="1"/>
</dbReference>
<keyword evidence="1 2" id="KW-0732">Signal</keyword>
<dbReference type="NCBIfam" id="TIGR01254">
    <property type="entry name" value="sfuA"/>
    <property type="match status" value="1"/>
</dbReference>
<dbReference type="AlphaFoldDB" id="A0A2K3UZK8"/>
<name>A0A2K3UZK8_9DEIO</name>
<accession>A0A2K3UZK8</accession>
<gene>
    <name evidence="3" type="ORF">CVO96_11910</name>
</gene>
<evidence type="ECO:0000313" key="4">
    <source>
        <dbReference type="Proteomes" id="UP000236379"/>
    </source>
</evidence>
<dbReference type="RefSeq" id="WP_103312417.1">
    <property type="nucleotide sequence ID" value="NZ_PPPD01000001.1"/>
</dbReference>
<dbReference type="PANTHER" id="PTHR30006:SF2">
    <property type="entry name" value="ABC TRANSPORTER SUBSTRATE-BINDING PROTEIN"/>
    <property type="match status" value="1"/>
</dbReference>
<proteinExistence type="predicted"/>
<dbReference type="SUPFAM" id="SSF53850">
    <property type="entry name" value="Periplasmic binding protein-like II"/>
    <property type="match status" value="1"/>
</dbReference>
<feature type="chain" id="PRO_5014393575" evidence="2">
    <location>
        <begin position="18"/>
        <end position="342"/>
    </location>
</feature>
<dbReference type="EMBL" id="PPPD01000001">
    <property type="protein sequence ID" value="PNY81978.1"/>
    <property type="molecule type" value="Genomic_DNA"/>
</dbReference>
<evidence type="ECO:0000256" key="1">
    <source>
        <dbReference type="ARBA" id="ARBA00022729"/>
    </source>
</evidence>
<dbReference type="Gene3D" id="3.40.190.10">
    <property type="entry name" value="Periplasmic binding protein-like II"/>
    <property type="match status" value="2"/>
</dbReference>